<dbReference type="InterPro" id="IPR002227">
    <property type="entry name" value="Tyrosinase_Cu-bd"/>
</dbReference>
<dbReference type="Gene3D" id="1.10.1280.10">
    <property type="entry name" value="Di-copper center containing domain from catechol oxidase"/>
    <property type="match status" value="1"/>
</dbReference>
<protein>
    <recommendedName>
        <fullName evidence="4 5">Tyrosinase copper-binding domain-containing protein</fullName>
    </recommendedName>
</protein>
<dbReference type="GO" id="GO:0016491">
    <property type="term" value="F:oxidoreductase activity"/>
    <property type="evidence" value="ECO:0007669"/>
    <property type="project" value="InterPro"/>
</dbReference>
<feature type="domain" description="Tyrosinase copper-binding" evidence="5">
    <location>
        <begin position="249"/>
        <end position="260"/>
    </location>
</feature>
<evidence type="ECO:0000259" key="5">
    <source>
        <dbReference type="PROSITE" id="PS00498"/>
    </source>
</evidence>
<dbReference type="InterPro" id="IPR008922">
    <property type="entry name" value="Di-copper_centre_dom_sf"/>
</dbReference>
<dbReference type="AlphaFoldDB" id="A0A0C9VHR2"/>
<dbReference type="PROSITE" id="PS00498">
    <property type="entry name" value="TYROSINASE_2"/>
    <property type="match status" value="1"/>
</dbReference>
<dbReference type="PANTHER" id="PTHR11474">
    <property type="entry name" value="TYROSINASE FAMILY MEMBER"/>
    <property type="match status" value="1"/>
</dbReference>
<keyword evidence="2" id="KW-0186">Copper</keyword>
<dbReference type="OrthoDB" id="6132182at2759"/>
<dbReference type="Proteomes" id="UP000054279">
    <property type="component" value="Unassembled WGS sequence"/>
</dbReference>
<proteinExistence type="predicted"/>
<organism evidence="6 7">
    <name type="scientific">Sphaerobolus stellatus (strain SS14)</name>
    <dbReference type="NCBI Taxonomy" id="990650"/>
    <lineage>
        <taxon>Eukaryota</taxon>
        <taxon>Fungi</taxon>
        <taxon>Dikarya</taxon>
        <taxon>Basidiomycota</taxon>
        <taxon>Agaricomycotina</taxon>
        <taxon>Agaricomycetes</taxon>
        <taxon>Phallomycetidae</taxon>
        <taxon>Geastrales</taxon>
        <taxon>Sphaerobolaceae</taxon>
        <taxon>Sphaerobolus</taxon>
    </lineage>
</organism>
<evidence type="ECO:0000256" key="1">
    <source>
        <dbReference type="ARBA" id="ARBA00022723"/>
    </source>
</evidence>
<feature type="domain" description="Tyrosinase copper-binding" evidence="4">
    <location>
        <begin position="72"/>
        <end position="89"/>
    </location>
</feature>
<accession>A0A0C9VHR2</accession>
<keyword evidence="7" id="KW-1185">Reference proteome</keyword>
<feature type="chain" id="PRO_5002221679" description="Tyrosinase copper-binding domain-containing protein" evidence="3">
    <location>
        <begin position="21"/>
        <end position="286"/>
    </location>
</feature>
<evidence type="ECO:0000256" key="2">
    <source>
        <dbReference type="ARBA" id="ARBA00023008"/>
    </source>
</evidence>
<reference evidence="6 7" key="1">
    <citation type="submission" date="2014-06" db="EMBL/GenBank/DDBJ databases">
        <title>Evolutionary Origins and Diversification of the Mycorrhizal Mutualists.</title>
        <authorList>
            <consortium name="DOE Joint Genome Institute"/>
            <consortium name="Mycorrhizal Genomics Consortium"/>
            <person name="Kohler A."/>
            <person name="Kuo A."/>
            <person name="Nagy L.G."/>
            <person name="Floudas D."/>
            <person name="Copeland A."/>
            <person name="Barry K.W."/>
            <person name="Cichocki N."/>
            <person name="Veneault-Fourrey C."/>
            <person name="LaButti K."/>
            <person name="Lindquist E.A."/>
            <person name="Lipzen A."/>
            <person name="Lundell T."/>
            <person name="Morin E."/>
            <person name="Murat C."/>
            <person name="Riley R."/>
            <person name="Ohm R."/>
            <person name="Sun H."/>
            <person name="Tunlid A."/>
            <person name="Henrissat B."/>
            <person name="Grigoriev I.V."/>
            <person name="Hibbett D.S."/>
            <person name="Martin F."/>
        </authorList>
    </citation>
    <scope>NUCLEOTIDE SEQUENCE [LARGE SCALE GENOMIC DNA]</scope>
    <source>
        <strain evidence="6 7">SS14</strain>
    </source>
</reference>
<keyword evidence="1" id="KW-0479">Metal-binding</keyword>
<feature type="signal peptide" evidence="3">
    <location>
        <begin position="1"/>
        <end position="20"/>
    </location>
</feature>
<dbReference type="InterPro" id="IPR050316">
    <property type="entry name" value="Tyrosinase/Hemocyanin"/>
</dbReference>
<dbReference type="SUPFAM" id="SSF48056">
    <property type="entry name" value="Di-copper centre-containing domain"/>
    <property type="match status" value="1"/>
</dbReference>
<evidence type="ECO:0000256" key="3">
    <source>
        <dbReference type="SAM" id="SignalP"/>
    </source>
</evidence>
<keyword evidence="3" id="KW-0732">Signal</keyword>
<gene>
    <name evidence="6" type="ORF">M422DRAFT_780581</name>
</gene>
<dbReference type="GO" id="GO:0046872">
    <property type="term" value="F:metal ion binding"/>
    <property type="evidence" value="ECO:0007669"/>
    <property type="project" value="UniProtKB-KW"/>
</dbReference>
<sequence length="286" mass="32416">MVSTNFFGFILLAISSVCSRFKQTYTLEEPHCEEGMCILTKHPLTNKTEVPAVGSRYDDFVATHNIQTDDIHFVRHFFPWHRWYVSTYEKALRNECDYKGAQPYWDWTLDVRPNGKWVDSPVFDPVYGFECNGPWVETDPAYGYDVPGRTGGGCVQDGPLVNMTVRLGAFNILSGNPRCLARDLSPYFAGRYLGANLTKSVMSGGNFASFARAIEAYPDFEASSIHGDGHYGVGGLYGAMGDLYNNPSDPLFFLHHGNLDRVWWSWQAKNLNTRLYDIDGPIYYYD</sequence>
<name>A0A0C9VHR2_SPHS4</name>
<dbReference type="EMBL" id="KN837140">
    <property type="protein sequence ID" value="KIJ40932.1"/>
    <property type="molecule type" value="Genomic_DNA"/>
</dbReference>
<dbReference type="PANTHER" id="PTHR11474:SF126">
    <property type="entry name" value="TYROSINASE-LIKE PROTEIN TYR-1-RELATED"/>
    <property type="match status" value="1"/>
</dbReference>
<evidence type="ECO:0000313" key="6">
    <source>
        <dbReference type="EMBL" id="KIJ40932.1"/>
    </source>
</evidence>
<evidence type="ECO:0000259" key="4">
    <source>
        <dbReference type="PROSITE" id="PS00497"/>
    </source>
</evidence>
<dbReference type="HOGENOM" id="CLU_035914_2_0_1"/>
<dbReference type="PROSITE" id="PS00497">
    <property type="entry name" value="TYROSINASE_1"/>
    <property type="match status" value="1"/>
</dbReference>
<dbReference type="Pfam" id="PF00264">
    <property type="entry name" value="Tyrosinase"/>
    <property type="match status" value="1"/>
</dbReference>
<dbReference type="PRINTS" id="PR00092">
    <property type="entry name" value="TYROSINASE"/>
</dbReference>
<evidence type="ECO:0000313" key="7">
    <source>
        <dbReference type="Proteomes" id="UP000054279"/>
    </source>
</evidence>